<comment type="similarity">
    <text evidence="1">Belongs to the DNase II family.</text>
</comment>
<evidence type="ECO:0000256" key="2">
    <source>
        <dbReference type="ARBA" id="ARBA00022801"/>
    </source>
</evidence>
<dbReference type="InterPro" id="IPR004947">
    <property type="entry name" value="DNase_II"/>
</dbReference>
<dbReference type="GO" id="GO:0004531">
    <property type="term" value="F:deoxyribonuclease II activity"/>
    <property type="evidence" value="ECO:0007669"/>
    <property type="project" value="InterPro"/>
</dbReference>
<dbReference type="PANTHER" id="PTHR10858:SF23">
    <property type="entry name" value="DEOXYRIBONUCLEASE II"/>
    <property type="match status" value="1"/>
</dbReference>
<dbReference type="Proteomes" id="UP000253769">
    <property type="component" value="Unassembled WGS sequence"/>
</dbReference>
<sequence>MMEAKNQQGSPVDWWFIYKTPTRTGTQDNRGFDFFYFDPDAAKLTLSPVGLDQDNQALQHSLKAIFGAPESAGYLVYNDEHTDKQSNKSEKGHCKGILAFDKPSDSALFLLHSTPRFPADNECLLPDDEELYGQTFICITLPDYQTANRIAEQMLTQQNPQVLTESSKLPSGLGDDEPLSRLFHGIGIQESRQPSTLEFKSKAGKAFQLIAKSRKWGEDFWLDLVAPSLKTDLVVETWRRGAVTPMQDHRSAEFDEDLLRLRLQAESSPTYEWLYTKDHAKWAVALKNQENTQPWVCVADLNRMVSQEKRGGGSLCFQEPQLWQALRDAEEKIHALASS</sequence>
<protein>
    <submittedName>
        <fullName evidence="3">Deoxyribonuclease</fullName>
    </submittedName>
</protein>
<evidence type="ECO:0000313" key="4">
    <source>
        <dbReference type="Proteomes" id="UP000253769"/>
    </source>
</evidence>
<dbReference type="OrthoDB" id="8181368at2"/>
<dbReference type="CDD" id="cd09121">
    <property type="entry name" value="PLDc_DNaseII_2"/>
    <property type="match status" value="1"/>
</dbReference>
<evidence type="ECO:0000256" key="1">
    <source>
        <dbReference type="ARBA" id="ARBA00007527"/>
    </source>
</evidence>
<keyword evidence="2" id="KW-0378">Hydrolase</keyword>
<comment type="caution">
    <text evidence="3">The sequence shown here is derived from an EMBL/GenBank/DDBJ whole genome shotgun (WGS) entry which is preliminary data.</text>
</comment>
<gene>
    <name evidence="3" type="ORF">DV711_08495</name>
</gene>
<dbReference type="AlphaFoldDB" id="A0A369WLS4"/>
<dbReference type="RefSeq" id="WP_114695250.1">
    <property type="nucleotide sequence ID" value="NZ_QQOH01000002.1"/>
</dbReference>
<keyword evidence="4" id="KW-1185">Reference proteome</keyword>
<name>A0A369WLS4_9GAMM</name>
<dbReference type="CDD" id="cd09120">
    <property type="entry name" value="PLDc_DNaseII_1"/>
    <property type="match status" value="1"/>
</dbReference>
<organism evidence="3 4">
    <name type="scientific">Motiliproteus coralliicola</name>
    <dbReference type="NCBI Taxonomy" id="2283196"/>
    <lineage>
        <taxon>Bacteria</taxon>
        <taxon>Pseudomonadati</taxon>
        <taxon>Pseudomonadota</taxon>
        <taxon>Gammaproteobacteria</taxon>
        <taxon>Oceanospirillales</taxon>
        <taxon>Oceanospirillaceae</taxon>
        <taxon>Motiliproteus</taxon>
    </lineage>
</organism>
<dbReference type="EMBL" id="QQOH01000002">
    <property type="protein sequence ID" value="RDE22617.1"/>
    <property type="molecule type" value="Genomic_DNA"/>
</dbReference>
<dbReference type="PANTHER" id="PTHR10858">
    <property type="entry name" value="DEOXYRIBONUCLEASE II"/>
    <property type="match status" value="1"/>
</dbReference>
<dbReference type="Pfam" id="PF03265">
    <property type="entry name" value="DNase_II"/>
    <property type="match status" value="1"/>
</dbReference>
<proteinExistence type="inferred from homology"/>
<reference evidence="3 4" key="1">
    <citation type="submission" date="2018-07" db="EMBL/GenBank/DDBJ databases">
        <title>Motiliproteus coralliicola sp. nov., a bacterium isolated from Coral.</title>
        <authorList>
            <person name="Wang G."/>
        </authorList>
    </citation>
    <scope>NUCLEOTIDE SEQUENCE [LARGE SCALE GENOMIC DNA]</scope>
    <source>
        <strain evidence="3 4">C34</strain>
    </source>
</reference>
<evidence type="ECO:0000313" key="3">
    <source>
        <dbReference type="EMBL" id="RDE22617.1"/>
    </source>
</evidence>
<accession>A0A369WLS4</accession>